<protein>
    <submittedName>
        <fullName evidence="2">Alpha/beta hydrolase</fullName>
    </submittedName>
</protein>
<dbReference type="SUPFAM" id="SSF53474">
    <property type="entry name" value="alpha/beta-Hydrolases"/>
    <property type="match status" value="1"/>
</dbReference>
<keyword evidence="2" id="KW-0378">Hydrolase</keyword>
<evidence type="ECO:0000259" key="1">
    <source>
        <dbReference type="Pfam" id="PF00561"/>
    </source>
</evidence>
<dbReference type="GO" id="GO:0016787">
    <property type="term" value="F:hydrolase activity"/>
    <property type="evidence" value="ECO:0007669"/>
    <property type="project" value="UniProtKB-KW"/>
</dbReference>
<reference evidence="2" key="2">
    <citation type="journal article" date="2021" name="PeerJ">
        <title>Extensive microbial diversity within the chicken gut microbiome revealed by metagenomics and culture.</title>
        <authorList>
            <person name="Gilroy R."/>
            <person name="Ravi A."/>
            <person name="Getino M."/>
            <person name="Pursley I."/>
            <person name="Horton D.L."/>
            <person name="Alikhan N.F."/>
            <person name="Baker D."/>
            <person name="Gharbi K."/>
            <person name="Hall N."/>
            <person name="Watson M."/>
            <person name="Adriaenssens E.M."/>
            <person name="Foster-Nyarko E."/>
            <person name="Jarju S."/>
            <person name="Secka A."/>
            <person name="Antonio M."/>
            <person name="Oren A."/>
            <person name="Chaudhuri R.R."/>
            <person name="La Ragione R."/>
            <person name="Hildebrand F."/>
            <person name="Pallen M.J."/>
        </authorList>
    </citation>
    <scope>NUCLEOTIDE SEQUENCE</scope>
    <source>
        <strain evidence="2">ChiSxjej1B13-7041</strain>
    </source>
</reference>
<feature type="domain" description="AB hydrolase-1" evidence="1">
    <location>
        <begin position="26"/>
        <end position="129"/>
    </location>
</feature>
<accession>A0A9D1JEW3</accession>
<dbReference type="Pfam" id="PF00561">
    <property type="entry name" value="Abhydrolase_1"/>
    <property type="match status" value="1"/>
</dbReference>
<dbReference type="Gene3D" id="3.40.50.1820">
    <property type="entry name" value="alpha/beta hydrolase"/>
    <property type="match status" value="1"/>
</dbReference>
<evidence type="ECO:0000313" key="2">
    <source>
        <dbReference type="EMBL" id="HIR92304.1"/>
    </source>
</evidence>
<dbReference type="EMBL" id="DVHU01000023">
    <property type="protein sequence ID" value="HIR92304.1"/>
    <property type="molecule type" value="Genomic_DNA"/>
</dbReference>
<proteinExistence type="predicted"/>
<gene>
    <name evidence="2" type="ORF">IAB98_02635</name>
</gene>
<dbReference type="AlphaFoldDB" id="A0A9D1JEW3"/>
<evidence type="ECO:0000313" key="3">
    <source>
        <dbReference type="Proteomes" id="UP000886841"/>
    </source>
</evidence>
<dbReference type="InterPro" id="IPR029058">
    <property type="entry name" value="AB_hydrolase_fold"/>
</dbReference>
<dbReference type="InterPro" id="IPR050266">
    <property type="entry name" value="AB_hydrolase_sf"/>
</dbReference>
<dbReference type="PANTHER" id="PTHR43798">
    <property type="entry name" value="MONOACYLGLYCEROL LIPASE"/>
    <property type="match status" value="1"/>
</dbReference>
<sequence length="282" mass="32426">MATKDNFFQTSDGVWLYYEVTGEGRPILFLPGFGESVTMWRHSVPVLSQNHKVICLDLRGHGNSMMVCGSNTQERMAQDIRELIDFLELKDVLLIGHSLGGSVVASYAELQNQHALRGMILVDASLHPFGNAEWNHQKDRGYNIEYWYKRMGPYMYQPLEFAQAYKSSLPAALEPEDAQLLYESLLKLPPWIGVEYQLGSYFTDNMTPLAKRTIPVATFVSHSDYYDFWDSGHEAVKRMTNSPLALCYEFTEAQHHLFPILEYQKFNSCILDFEEKIDSLNR</sequence>
<dbReference type="Proteomes" id="UP000886841">
    <property type="component" value="Unassembled WGS sequence"/>
</dbReference>
<comment type="caution">
    <text evidence="2">The sequence shown here is derived from an EMBL/GenBank/DDBJ whole genome shotgun (WGS) entry which is preliminary data.</text>
</comment>
<dbReference type="InterPro" id="IPR000073">
    <property type="entry name" value="AB_hydrolase_1"/>
</dbReference>
<organism evidence="2 3">
    <name type="scientific">Candidatus Egerieimonas intestinavium</name>
    <dbReference type="NCBI Taxonomy" id="2840777"/>
    <lineage>
        <taxon>Bacteria</taxon>
        <taxon>Bacillati</taxon>
        <taxon>Bacillota</taxon>
        <taxon>Clostridia</taxon>
        <taxon>Lachnospirales</taxon>
        <taxon>Lachnospiraceae</taxon>
        <taxon>Lachnospiraceae incertae sedis</taxon>
        <taxon>Candidatus Egerieimonas</taxon>
    </lineage>
</organism>
<name>A0A9D1JEW3_9FIRM</name>
<reference evidence="2" key="1">
    <citation type="submission" date="2020-10" db="EMBL/GenBank/DDBJ databases">
        <authorList>
            <person name="Gilroy R."/>
        </authorList>
    </citation>
    <scope>NUCLEOTIDE SEQUENCE</scope>
    <source>
        <strain evidence="2">ChiSxjej1B13-7041</strain>
    </source>
</reference>